<sequence>MLAKTDADKYDQRHHAGDSQSVNSCDHRQQLVDLPSDLFLLIISYLSPEDTFICRRVSRAWQQTFASEDVAWYLMKLHFPRSRELRMESTASARSDRTAIYTEVAQRYHHLRAAKPRSTEKIEIARQDKDSTMLYDVAPWSRFLHFNDYTAPFSHPDPVWCMADGLVIYPNAYGHYCAHDLETRSTFPVPFDAIGKTIRRVRLACGVLIFEWCEREPYHQLNDEETVHRHFATAFDVERCAPRSSSRSPRFSVVRSEPGPSKWNITFRSEWKIHFLGFPLNRVDRFFSAHTATHYALYTWQPNRSPWGEADPPEQFTVWDISFPSQYCPSTDPTGRDKPDVDLGPHVIRRLSWRDLDFLGLRQRDTPSFRQILLDEHNVYIHEEEHRWLAGPQSSLVPPRHHLVRCTGFPIIGMGPRWFDECCADGDVHLSFCPRSGSMARLRGGGSQDSTVTAATYTKDWPGFAPCWRHEEFPYLTMSEMVDAPAGVRIVARQCFMVEALSVFILPRISIQAEDADGREDGDEVRFTDDMWGELMGKGRICGDERFLVGEDMEGKITVVRF</sequence>
<dbReference type="InterPro" id="IPR001810">
    <property type="entry name" value="F-box_dom"/>
</dbReference>
<dbReference type="Gene3D" id="1.20.1280.50">
    <property type="match status" value="1"/>
</dbReference>
<dbReference type="Pfam" id="PF00646">
    <property type="entry name" value="F-box"/>
    <property type="match status" value="1"/>
</dbReference>
<dbReference type="STRING" id="1229662.W3XL94"/>
<protein>
    <recommendedName>
        <fullName evidence="2">F-box domain-containing protein</fullName>
    </recommendedName>
</protein>
<gene>
    <name evidence="3" type="ORF">PFICI_00597</name>
</gene>
<dbReference type="SMART" id="SM00256">
    <property type="entry name" value="FBOX"/>
    <property type="match status" value="1"/>
</dbReference>
<proteinExistence type="predicted"/>
<feature type="domain" description="F-box" evidence="2">
    <location>
        <begin position="28"/>
        <end position="75"/>
    </location>
</feature>
<dbReference type="AlphaFoldDB" id="W3XL94"/>
<dbReference type="OMA" id="HYVIYIW"/>
<dbReference type="SUPFAM" id="SSF81383">
    <property type="entry name" value="F-box domain"/>
    <property type="match status" value="1"/>
</dbReference>
<dbReference type="KEGG" id="pfy:PFICI_00597"/>
<accession>W3XL94</accession>
<dbReference type="Proteomes" id="UP000030651">
    <property type="component" value="Unassembled WGS sequence"/>
</dbReference>
<organism evidence="3 4">
    <name type="scientific">Pestalotiopsis fici (strain W106-1 / CGMCC3.15140)</name>
    <dbReference type="NCBI Taxonomy" id="1229662"/>
    <lineage>
        <taxon>Eukaryota</taxon>
        <taxon>Fungi</taxon>
        <taxon>Dikarya</taxon>
        <taxon>Ascomycota</taxon>
        <taxon>Pezizomycotina</taxon>
        <taxon>Sordariomycetes</taxon>
        <taxon>Xylariomycetidae</taxon>
        <taxon>Amphisphaeriales</taxon>
        <taxon>Sporocadaceae</taxon>
        <taxon>Pestalotiopsis</taxon>
    </lineage>
</organism>
<dbReference type="EMBL" id="KI912109">
    <property type="protein sequence ID" value="ETS86769.1"/>
    <property type="molecule type" value="Genomic_DNA"/>
</dbReference>
<evidence type="ECO:0000313" key="4">
    <source>
        <dbReference type="Proteomes" id="UP000030651"/>
    </source>
</evidence>
<dbReference type="GeneID" id="19265610"/>
<feature type="region of interest" description="Disordered" evidence="1">
    <location>
        <begin position="1"/>
        <end position="22"/>
    </location>
</feature>
<feature type="compositionally biased region" description="Basic and acidic residues" evidence="1">
    <location>
        <begin position="1"/>
        <end position="17"/>
    </location>
</feature>
<evidence type="ECO:0000259" key="2">
    <source>
        <dbReference type="PROSITE" id="PS50181"/>
    </source>
</evidence>
<dbReference type="RefSeq" id="XP_007827369.1">
    <property type="nucleotide sequence ID" value="XM_007829178.1"/>
</dbReference>
<dbReference type="eggNOG" id="ENOG502SFSP">
    <property type="taxonomic scope" value="Eukaryota"/>
</dbReference>
<keyword evidence="4" id="KW-1185">Reference proteome</keyword>
<dbReference type="InParanoid" id="W3XL94"/>
<dbReference type="HOGENOM" id="CLU_020490_0_1_1"/>
<dbReference type="InterPro" id="IPR036047">
    <property type="entry name" value="F-box-like_dom_sf"/>
</dbReference>
<dbReference type="PROSITE" id="PS50181">
    <property type="entry name" value="FBOX"/>
    <property type="match status" value="1"/>
</dbReference>
<evidence type="ECO:0000313" key="3">
    <source>
        <dbReference type="EMBL" id="ETS86769.1"/>
    </source>
</evidence>
<dbReference type="OrthoDB" id="5334391at2759"/>
<reference evidence="4" key="1">
    <citation type="journal article" date="2015" name="BMC Genomics">
        <title>Genomic and transcriptomic analysis of the endophytic fungus Pestalotiopsis fici reveals its lifestyle and high potential for synthesis of natural products.</title>
        <authorList>
            <person name="Wang X."/>
            <person name="Zhang X."/>
            <person name="Liu L."/>
            <person name="Xiang M."/>
            <person name="Wang W."/>
            <person name="Sun X."/>
            <person name="Che Y."/>
            <person name="Guo L."/>
            <person name="Liu G."/>
            <person name="Guo L."/>
            <person name="Wang C."/>
            <person name="Yin W.B."/>
            <person name="Stadler M."/>
            <person name="Zhang X."/>
            <person name="Liu X."/>
        </authorList>
    </citation>
    <scope>NUCLEOTIDE SEQUENCE [LARGE SCALE GENOMIC DNA]</scope>
    <source>
        <strain evidence="4">W106-1 / CGMCC3.15140</strain>
    </source>
</reference>
<name>W3XL94_PESFW</name>
<evidence type="ECO:0000256" key="1">
    <source>
        <dbReference type="SAM" id="MobiDB-lite"/>
    </source>
</evidence>